<reference evidence="1" key="1">
    <citation type="submission" date="2011-09" db="EMBL/GenBank/DDBJ databases">
        <title>The permanent draft genome of Mucilaginibacter paludis DSM 18603.</title>
        <authorList>
            <consortium name="US DOE Joint Genome Institute (JGI-PGF)"/>
            <person name="Lucas S."/>
            <person name="Han J."/>
            <person name="Lapidus A."/>
            <person name="Bruce D."/>
            <person name="Goodwin L."/>
            <person name="Pitluck S."/>
            <person name="Peters L."/>
            <person name="Kyrpides N."/>
            <person name="Mavromatis K."/>
            <person name="Ivanova N."/>
            <person name="Mikhailova N."/>
            <person name="Held B."/>
            <person name="Detter J.C."/>
            <person name="Tapia R."/>
            <person name="Han C."/>
            <person name="Land M."/>
            <person name="Hauser L."/>
            <person name="Markowitz V."/>
            <person name="Cheng J.-F."/>
            <person name="Hugenholtz P."/>
            <person name="Woyke T."/>
            <person name="Wu D."/>
            <person name="Tindall B."/>
            <person name="Brambilla E."/>
            <person name="Klenk H.-P."/>
            <person name="Eisen J.A."/>
        </authorList>
    </citation>
    <scope>NUCLEOTIDE SEQUENCE [LARGE SCALE GENOMIC DNA]</scope>
    <source>
        <strain evidence="1">DSM 18603</strain>
    </source>
</reference>
<organism evidence="1 2">
    <name type="scientific">Mucilaginibacter paludis DSM 18603</name>
    <dbReference type="NCBI Taxonomy" id="714943"/>
    <lineage>
        <taxon>Bacteria</taxon>
        <taxon>Pseudomonadati</taxon>
        <taxon>Bacteroidota</taxon>
        <taxon>Sphingobacteriia</taxon>
        <taxon>Sphingobacteriales</taxon>
        <taxon>Sphingobacteriaceae</taxon>
        <taxon>Mucilaginibacter</taxon>
    </lineage>
</organism>
<name>H1YIN2_9SPHI</name>
<evidence type="ECO:0000313" key="2">
    <source>
        <dbReference type="Proteomes" id="UP000002774"/>
    </source>
</evidence>
<sequence length="88" mass="10297">MIIKHISTELVDYRLNESIVVSPETKFDWMIGNTPKVSNGNKLPYCFILDWNIIHRNKNTHDSIIECNVRCLMEFDVETEGKDRKDLA</sequence>
<dbReference type="EMBL" id="CM001403">
    <property type="protein sequence ID" value="EHQ26598.1"/>
    <property type="molecule type" value="Genomic_DNA"/>
</dbReference>
<dbReference type="Proteomes" id="UP000002774">
    <property type="component" value="Chromosome"/>
</dbReference>
<proteinExistence type="predicted"/>
<gene>
    <name evidence="1" type="ORF">Mucpa_2479</name>
</gene>
<dbReference type="AlphaFoldDB" id="H1YIN2"/>
<protein>
    <submittedName>
        <fullName evidence="1">Uncharacterized protein</fullName>
    </submittedName>
</protein>
<evidence type="ECO:0000313" key="1">
    <source>
        <dbReference type="EMBL" id="EHQ26598.1"/>
    </source>
</evidence>
<dbReference type="HOGENOM" id="CLU_2465668_0_0_10"/>
<accession>H1YIN2</accession>
<keyword evidence="2" id="KW-1185">Reference proteome</keyword>